<dbReference type="Pfam" id="PF01973">
    <property type="entry name" value="MptE-like"/>
    <property type="match status" value="1"/>
</dbReference>
<dbReference type="EnsemblBacteria" id="ACZ18905">
    <property type="protein sequence ID" value="ACZ18905"/>
    <property type="gene ID" value="Taci_0669"/>
</dbReference>
<organism evidence="2 3">
    <name type="scientific">Thermanaerovibrio acidaminovorans (strain ATCC 49978 / DSM 6589 / Su883)</name>
    <name type="common">Selenomonas acidaminovorans</name>
    <dbReference type="NCBI Taxonomy" id="525903"/>
    <lineage>
        <taxon>Bacteria</taxon>
        <taxon>Thermotogati</taxon>
        <taxon>Synergistota</taxon>
        <taxon>Synergistia</taxon>
        <taxon>Synergistales</taxon>
        <taxon>Synergistaceae</taxon>
        <taxon>Thermanaerovibrio</taxon>
    </lineage>
</organism>
<dbReference type="eggNOG" id="COG2604">
    <property type="taxonomic scope" value="Bacteria"/>
</dbReference>
<dbReference type="AlphaFoldDB" id="D1B9F2"/>
<keyword evidence="3" id="KW-1185">Reference proteome</keyword>
<accession>D1B9F2</accession>
<protein>
    <recommendedName>
        <fullName evidence="1">6-hydroxymethylpterin diphosphokinase MptE-like domain-containing protein</fullName>
    </recommendedName>
</protein>
<sequence length="891" mass="100208">MNSLLRKNLEELRSRQPLLAERIESEMAKLEPGDFTVTDVSSGRWVKDPSGKAFFERIVDHSLSGDCHMVLGVGYPPYLFKVLRGLPKEALAVVVIEPDLRRLLATFSMTSVYMALPRGCRLSFVVWGETALVDEAVAYNVVPLGIFLFTQARKLVHRGIAEVEGEALSALEAKFWDVVRYRVESLGNSPEDTLLGIRHGALNLPRILEGVDGKDLVRIWKDRPAVCVASGPSLKRNVDLLKGNEDRFLIVACDTALLPLLRRGIVPHAVTTIERNLMYEVWMPSVLEEFPEECRGILLVSQSVSEPITAGRWPGPVFVVGKMDSPADMWLVNDVLKKNTMLSGMSVAHMSMCFAVGVGASKVALIGQDLSFDDDGETTHMEGAASLTPDGIARELAYPRLEVEAIGGGRVKTHQMWYYFLQIFERILPNFGEDKVFQCSERGAVIKGAGCMPLREFMARFGDAQRVPRVGEEDVKFGSAESEVSGILVRIGRAKSDISFCLDVLDQMEEEINRVSAPALAPARRRQHAMKVAELLDRLHGANRALAFIGQSYTHLSGVVIAKTRFLETMEDVREWTKVHLDMVSSHRVNLGFMRQWLDYMEAMLSLNVEGEVSMYRGLRDGDLLEPLGEALERFFESGESDLLSPLGLSISDMLCRVDLERQEGVHPELLWMAAKFLALQGRPYEARRLMGRAYGMWHDTVAPSEVVADFFIDWAAIEASHDLVRAPQFELAISLLDSARDVMPQWTERIDSLKTQVLESQRRYLDAVKLVPEYDLQRRLMERRNAAQEALLRQDLPRAFEEVMAMEEGLEKYPGDVVPHLRWLSKTALDCLGCDDPQVDAACRRAIDFIWEIRDRLVPLGFPFDRRMLDYLRDKGVDVVEIQVEGSQVP</sequence>
<dbReference type="OrthoDB" id="5291305at2"/>
<dbReference type="EMBL" id="CP001818">
    <property type="protein sequence ID" value="ACZ18905.1"/>
    <property type="molecule type" value="Genomic_DNA"/>
</dbReference>
<evidence type="ECO:0000259" key="1">
    <source>
        <dbReference type="Pfam" id="PF01973"/>
    </source>
</evidence>
<evidence type="ECO:0000313" key="3">
    <source>
        <dbReference type="Proteomes" id="UP000002030"/>
    </source>
</evidence>
<name>D1B9F2_THEAS</name>
<dbReference type="Proteomes" id="UP000002030">
    <property type="component" value="Chromosome"/>
</dbReference>
<dbReference type="HOGENOM" id="CLU_321240_0_0_0"/>
<evidence type="ECO:0000313" key="2">
    <source>
        <dbReference type="EMBL" id="ACZ18905.1"/>
    </source>
</evidence>
<feature type="domain" description="6-hydroxymethylpterin diphosphokinase MptE-like" evidence="1">
    <location>
        <begin position="203"/>
        <end position="374"/>
    </location>
</feature>
<proteinExistence type="predicted"/>
<dbReference type="STRING" id="525903.Taci_0669"/>
<dbReference type="PANTHER" id="PTHR41786:SF1">
    <property type="entry name" value="6-HYDROXYMETHYLPTERIN DIPHOSPHOKINASE MPTE-LIKE DOMAIN-CONTAINING PROTEIN"/>
    <property type="match status" value="1"/>
</dbReference>
<dbReference type="InterPro" id="IPR002826">
    <property type="entry name" value="MptE-like"/>
</dbReference>
<reference evidence="2 3" key="1">
    <citation type="journal article" date="2009" name="Stand. Genomic Sci.">
        <title>Complete genome sequence of Thermanaerovibrio acidaminovorans type strain (Su883).</title>
        <authorList>
            <person name="Chovatia M."/>
            <person name="Sikorski J."/>
            <person name="Schroder M."/>
            <person name="Lapidus A."/>
            <person name="Nolan M."/>
            <person name="Tice H."/>
            <person name="Glavina Del Rio T."/>
            <person name="Copeland A."/>
            <person name="Cheng J.F."/>
            <person name="Lucas S."/>
            <person name="Chen F."/>
            <person name="Bruce D."/>
            <person name="Goodwin L."/>
            <person name="Pitluck S."/>
            <person name="Ivanova N."/>
            <person name="Mavromatis K."/>
            <person name="Ovchinnikova G."/>
            <person name="Pati A."/>
            <person name="Chen A."/>
            <person name="Palaniappan K."/>
            <person name="Land M."/>
            <person name="Hauser L."/>
            <person name="Chang Y.J."/>
            <person name="Jeffries C.D."/>
            <person name="Chain P."/>
            <person name="Saunders E."/>
            <person name="Detter J.C."/>
            <person name="Brettin T."/>
            <person name="Rohde M."/>
            <person name="Goker M."/>
            <person name="Spring S."/>
            <person name="Bristow J."/>
            <person name="Markowitz V."/>
            <person name="Hugenholtz P."/>
            <person name="Kyrpides N.C."/>
            <person name="Klenk H.P."/>
            <person name="Eisen J.A."/>
        </authorList>
    </citation>
    <scope>NUCLEOTIDE SEQUENCE [LARGE SCALE GENOMIC DNA]</scope>
    <source>
        <strain evidence="3">ATCC 49978 / DSM 6589 / Su883</strain>
    </source>
</reference>
<gene>
    <name evidence="2" type="ordered locus">Taci_0669</name>
</gene>
<dbReference type="PANTHER" id="PTHR41786">
    <property type="entry name" value="MOTILITY ACCESSORY FACTOR MAF"/>
    <property type="match status" value="1"/>
</dbReference>
<dbReference type="KEGG" id="tai:Taci_0669"/>